<name>A0AAV7UDZ5_PLEWA</name>
<feature type="region of interest" description="Disordered" evidence="1">
    <location>
        <begin position="73"/>
        <end position="155"/>
    </location>
</feature>
<sequence>MDAVPAVESDAPPRLPASFRPLASQGERVEVHGRTMLDRRVGPGPWRPRNTVQQAVSTSMLQMSKKLESSFKKLSAQNSDISETVKGKKRTFSKAQAKSSADDSPQAAGPSPRKELNTVETDPSPLKVTQLRDTDDDMDYNDGEYDDIQDPDDLWQGPLEKRQKMFPFDSSSSRVYDYTVLDALGEPMFDPTLIHHPNSTEWFPSDHVAEYDKRGRTRREKCVGVAGLLKIKDSNEERGRKAQSNEIISYKNKYEHS</sequence>
<feature type="region of interest" description="Disordered" evidence="1">
    <location>
        <begin position="1"/>
        <end position="51"/>
    </location>
</feature>
<evidence type="ECO:0000313" key="3">
    <source>
        <dbReference type="Proteomes" id="UP001066276"/>
    </source>
</evidence>
<evidence type="ECO:0000313" key="2">
    <source>
        <dbReference type="EMBL" id="KAJ1186551.1"/>
    </source>
</evidence>
<accession>A0AAV7UDZ5</accession>
<dbReference type="AlphaFoldDB" id="A0AAV7UDZ5"/>
<comment type="caution">
    <text evidence="2">The sequence shown here is derived from an EMBL/GenBank/DDBJ whole genome shotgun (WGS) entry which is preliminary data.</text>
</comment>
<organism evidence="2 3">
    <name type="scientific">Pleurodeles waltl</name>
    <name type="common">Iberian ribbed newt</name>
    <dbReference type="NCBI Taxonomy" id="8319"/>
    <lineage>
        <taxon>Eukaryota</taxon>
        <taxon>Metazoa</taxon>
        <taxon>Chordata</taxon>
        <taxon>Craniata</taxon>
        <taxon>Vertebrata</taxon>
        <taxon>Euteleostomi</taxon>
        <taxon>Amphibia</taxon>
        <taxon>Batrachia</taxon>
        <taxon>Caudata</taxon>
        <taxon>Salamandroidea</taxon>
        <taxon>Salamandridae</taxon>
        <taxon>Pleurodelinae</taxon>
        <taxon>Pleurodeles</taxon>
    </lineage>
</organism>
<feature type="compositionally biased region" description="Acidic residues" evidence="1">
    <location>
        <begin position="134"/>
        <end position="153"/>
    </location>
</feature>
<feature type="compositionally biased region" description="Low complexity" evidence="1">
    <location>
        <begin position="93"/>
        <end position="108"/>
    </location>
</feature>
<keyword evidence="3" id="KW-1185">Reference proteome</keyword>
<feature type="compositionally biased region" description="Basic and acidic residues" evidence="1">
    <location>
        <begin position="27"/>
        <end position="41"/>
    </location>
</feature>
<reference evidence="2" key="1">
    <citation type="journal article" date="2022" name="bioRxiv">
        <title>Sequencing and chromosome-scale assembly of the giantPleurodeles waltlgenome.</title>
        <authorList>
            <person name="Brown T."/>
            <person name="Elewa A."/>
            <person name="Iarovenko S."/>
            <person name="Subramanian E."/>
            <person name="Araus A.J."/>
            <person name="Petzold A."/>
            <person name="Susuki M."/>
            <person name="Suzuki K.-i.T."/>
            <person name="Hayashi T."/>
            <person name="Toyoda A."/>
            <person name="Oliveira C."/>
            <person name="Osipova E."/>
            <person name="Leigh N.D."/>
            <person name="Simon A."/>
            <person name="Yun M.H."/>
        </authorList>
    </citation>
    <scope>NUCLEOTIDE SEQUENCE</scope>
    <source>
        <strain evidence="2">20211129_DDA</strain>
        <tissue evidence="2">Liver</tissue>
    </source>
</reference>
<dbReference type="EMBL" id="JANPWB010000005">
    <property type="protein sequence ID" value="KAJ1186551.1"/>
    <property type="molecule type" value="Genomic_DNA"/>
</dbReference>
<proteinExistence type="predicted"/>
<gene>
    <name evidence="2" type="ORF">NDU88_003332</name>
</gene>
<protein>
    <submittedName>
        <fullName evidence="2">Uncharacterized protein</fullName>
    </submittedName>
</protein>
<evidence type="ECO:0000256" key="1">
    <source>
        <dbReference type="SAM" id="MobiDB-lite"/>
    </source>
</evidence>
<dbReference type="Proteomes" id="UP001066276">
    <property type="component" value="Chromosome 3_1"/>
</dbReference>